<protein>
    <submittedName>
        <fullName evidence="1">Uncharacterized protein</fullName>
    </submittedName>
</protein>
<gene>
    <name evidence="1" type="ORF">PAT3040_04107</name>
</gene>
<accession>A0A2R5F158</accession>
<dbReference type="RefSeq" id="WP_108994197.1">
    <property type="nucleotide sequence ID" value="NZ_BDQX01000231.1"/>
</dbReference>
<sequence>MRYRIQVERGPMTKIVIFRLDENSLPDNDKTFFTEAKMGLLGQEDPAALLSVDDLYIEDKRVAVNLTKYQARTGRPAPPSYQIPADEFRAFLKRQNEAE</sequence>
<proteinExistence type="predicted"/>
<evidence type="ECO:0000313" key="1">
    <source>
        <dbReference type="EMBL" id="GBG09461.1"/>
    </source>
</evidence>
<dbReference type="EMBL" id="BDQX01000231">
    <property type="protein sequence ID" value="GBG09461.1"/>
    <property type="molecule type" value="Genomic_DNA"/>
</dbReference>
<name>A0A2R5F158_9BACL</name>
<keyword evidence="2" id="KW-1185">Reference proteome</keyword>
<reference evidence="1 2" key="1">
    <citation type="submission" date="2017-08" db="EMBL/GenBank/DDBJ databases">
        <title>Substantial Increase in Enzyme Production by Combined Drug-Resistance Mutations in Paenibacillus agaridevorans.</title>
        <authorList>
            <person name="Tanaka Y."/>
            <person name="Funane K."/>
            <person name="Hosaka T."/>
            <person name="Shiwa Y."/>
            <person name="Fujita N."/>
            <person name="Miyazaki T."/>
            <person name="Yoshikawa H."/>
            <person name="Murakami K."/>
            <person name="Kasahara K."/>
            <person name="Inaoka T."/>
            <person name="Hiraga Y."/>
            <person name="Ochi K."/>
        </authorList>
    </citation>
    <scope>NUCLEOTIDE SEQUENCE [LARGE SCALE GENOMIC DNA]</scope>
    <source>
        <strain evidence="1 2">T-3040</strain>
    </source>
</reference>
<comment type="caution">
    <text evidence="1">The sequence shown here is derived from an EMBL/GenBank/DDBJ whole genome shotgun (WGS) entry which is preliminary data.</text>
</comment>
<dbReference type="Proteomes" id="UP000245202">
    <property type="component" value="Unassembled WGS sequence"/>
</dbReference>
<organism evidence="1 2">
    <name type="scientific">Paenibacillus agaridevorans</name>
    <dbReference type="NCBI Taxonomy" id="171404"/>
    <lineage>
        <taxon>Bacteria</taxon>
        <taxon>Bacillati</taxon>
        <taxon>Bacillota</taxon>
        <taxon>Bacilli</taxon>
        <taxon>Bacillales</taxon>
        <taxon>Paenibacillaceae</taxon>
        <taxon>Paenibacillus</taxon>
    </lineage>
</organism>
<dbReference type="AlphaFoldDB" id="A0A2R5F158"/>
<evidence type="ECO:0000313" key="2">
    <source>
        <dbReference type="Proteomes" id="UP000245202"/>
    </source>
</evidence>